<dbReference type="InterPro" id="IPR052359">
    <property type="entry name" value="HTH-type_reg/antitoxin"/>
</dbReference>
<reference evidence="5 6" key="1">
    <citation type="submission" date="2014-01" db="EMBL/GenBank/DDBJ databases">
        <title>Isolation of Serratia multitudinisentens RB-25 from Ex-Landfill site.</title>
        <authorList>
            <person name="Robson E.H.J."/>
        </authorList>
    </citation>
    <scope>NUCLEOTIDE SEQUENCE [LARGE SCALE GENOMIC DNA]</scope>
    <source>
        <strain evidence="5 6">RB-25</strain>
    </source>
</reference>
<dbReference type="KEGG" id="sfo:Z042_13995"/>
<dbReference type="Proteomes" id="UP000019030">
    <property type="component" value="Chromosome"/>
</dbReference>
<gene>
    <name evidence="5" type="ORF">Z042_13995</name>
</gene>
<feature type="domain" description="HTH cro/C1-type" evidence="4">
    <location>
        <begin position="74"/>
        <end position="127"/>
    </location>
</feature>
<dbReference type="RefSeq" id="WP_024914142.1">
    <property type="nucleotide sequence ID" value="NZ_CP007044.2"/>
</dbReference>
<dbReference type="PANTHER" id="PTHR36511">
    <property type="entry name" value="MERR FAMILY BACTERIAL REGULATORY PROTEIN"/>
    <property type="match status" value="1"/>
</dbReference>
<dbReference type="HOGENOM" id="CLU_115776_1_1_6"/>
<sequence>MKCPVCGGAELFHDIRELSYTYKGESTIIANVKGDYCPACNEVIISKHDAARVSAAMLAFNKEVNAAIVSPLFIAEVRNKLALSQREASEIFGGGANAFSRYETGRAKPHLSTVKLLRVLDKHPDLLQEIRA</sequence>
<dbReference type="CDD" id="cd00093">
    <property type="entry name" value="HTH_XRE"/>
    <property type="match status" value="1"/>
</dbReference>
<dbReference type="EMBL" id="CP007044">
    <property type="protein sequence ID" value="AHG20607.1"/>
    <property type="molecule type" value="Genomic_DNA"/>
</dbReference>
<dbReference type="PANTHER" id="PTHR36511:SF4">
    <property type="entry name" value="ANTITOXIN MQSA"/>
    <property type="match status" value="1"/>
</dbReference>
<accession>W0LEA9</accession>
<dbReference type="eggNOG" id="COG1396">
    <property type="taxonomic scope" value="Bacteria"/>
</dbReference>
<dbReference type="NCBIfam" id="TIGR03830">
    <property type="entry name" value="CxxCG_CxxCG_HTH"/>
    <property type="match status" value="1"/>
</dbReference>
<organism evidence="5 6">
    <name type="scientific">Chania multitudinisentens RB-25</name>
    <dbReference type="NCBI Taxonomy" id="1441930"/>
    <lineage>
        <taxon>Bacteria</taxon>
        <taxon>Pseudomonadati</taxon>
        <taxon>Pseudomonadota</taxon>
        <taxon>Gammaproteobacteria</taxon>
        <taxon>Enterobacterales</taxon>
        <taxon>Yersiniaceae</taxon>
        <taxon>Chania</taxon>
    </lineage>
</organism>
<dbReference type="AlphaFoldDB" id="W0LEA9"/>
<evidence type="ECO:0000256" key="3">
    <source>
        <dbReference type="ARBA" id="ARBA00023163"/>
    </source>
</evidence>
<dbReference type="Pfam" id="PF15731">
    <property type="entry name" value="MqsA_antitoxin"/>
    <property type="match status" value="1"/>
</dbReference>
<dbReference type="Gene3D" id="3.10.20.860">
    <property type="match status" value="1"/>
</dbReference>
<keyword evidence="2" id="KW-0238">DNA-binding</keyword>
<proteinExistence type="predicted"/>
<dbReference type="InterPro" id="IPR032758">
    <property type="entry name" value="MqsA/HigA-2"/>
</dbReference>
<dbReference type="SMART" id="SM00530">
    <property type="entry name" value="HTH_XRE"/>
    <property type="match status" value="1"/>
</dbReference>
<dbReference type="InterPro" id="IPR001387">
    <property type="entry name" value="Cro/C1-type_HTH"/>
</dbReference>
<evidence type="ECO:0000259" key="4">
    <source>
        <dbReference type="PROSITE" id="PS50943"/>
    </source>
</evidence>
<evidence type="ECO:0000313" key="5">
    <source>
        <dbReference type="EMBL" id="AHG20607.1"/>
    </source>
</evidence>
<dbReference type="NCBIfam" id="TIGR03831">
    <property type="entry name" value="YgiT_finger"/>
    <property type="match status" value="1"/>
</dbReference>
<dbReference type="PATRIC" id="fig|1441930.4.peg.2774"/>
<dbReference type="InterPro" id="IPR010982">
    <property type="entry name" value="Lambda_DNA-bd_dom_sf"/>
</dbReference>
<dbReference type="GO" id="GO:0003677">
    <property type="term" value="F:DNA binding"/>
    <property type="evidence" value="ECO:0007669"/>
    <property type="project" value="UniProtKB-KW"/>
</dbReference>
<dbReference type="InterPro" id="IPR022452">
    <property type="entry name" value="MqsA"/>
</dbReference>
<reference evidence="5 6" key="2">
    <citation type="submission" date="2015-03" db="EMBL/GenBank/DDBJ databases">
        <authorList>
            <person name="Chan K.-G."/>
        </authorList>
    </citation>
    <scope>NUCLEOTIDE SEQUENCE [LARGE SCALE GENOMIC DNA]</scope>
    <source>
        <strain evidence="5 6">RB-25</strain>
    </source>
</reference>
<name>W0LEA9_9GAMM</name>
<dbReference type="STRING" id="1441930.Z042_13995"/>
<keyword evidence="3" id="KW-0804">Transcription</keyword>
<protein>
    <submittedName>
        <fullName evidence="5">Antitoxin</fullName>
    </submittedName>
</protein>
<dbReference type="InterPro" id="IPR022453">
    <property type="entry name" value="Znf_MqsA-type"/>
</dbReference>
<dbReference type="Gene3D" id="1.10.260.40">
    <property type="entry name" value="lambda repressor-like DNA-binding domains"/>
    <property type="match status" value="1"/>
</dbReference>
<evidence type="ECO:0000256" key="1">
    <source>
        <dbReference type="ARBA" id="ARBA00023015"/>
    </source>
</evidence>
<dbReference type="CDD" id="cd12870">
    <property type="entry name" value="MqsA"/>
    <property type="match status" value="1"/>
</dbReference>
<keyword evidence="6" id="KW-1185">Reference proteome</keyword>
<dbReference type="PROSITE" id="PS50943">
    <property type="entry name" value="HTH_CROC1"/>
    <property type="match status" value="1"/>
</dbReference>
<dbReference type="OrthoDB" id="7349669at2"/>
<dbReference type="SUPFAM" id="SSF47413">
    <property type="entry name" value="lambda repressor-like DNA-binding domains"/>
    <property type="match status" value="1"/>
</dbReference>
<evidence type="ECO:0000256" key="2">
    <source>
        <dbReference type="ARBA" id="ARBA00023125"/>
    </source>
</evidence>
<evidence type="ECO:0000313" key="6">
    <source>
        <dbReference type="Proteomes" id="UP000019030"/>
    </source>
</evidence>
<keyword evidence="1" id="KW-0805">Transcription regulation</keyword>